<dbReference type="InterPro" id="IPR024079">
    <property type="entry name" value="MetalloPept_cat_dom_sf"/>
</dbReference>
<dbReference type="CDD" id="cd11007">
    <property type="entry name" value="M35_like_1"/>
    <property type="match status" value="1"/>
</dbReference>
<dbReference type="InterPro" id="IPR029463">
    <property type="entry name" value="Lys_MEP"/>
</dbReference>
<evidence type="ECO:0000313" key="3">
    <source>
        <dbReference type="Proteomes" id="UP001430614"/>
    </source>
</evidence>
<dbReference type="RefSeq" id="WP_230561408.1">
    <property type="nucleotide sequence ID" value="NZ_JAJITC010000005.1"/>
</dbReference>
<gene>
    <name evidence="2" type="ORF">LJ655_11755</name>
</gene>
<sequence>MNDFDRNNKYGFKVIENEEWFVVHSGAVTNTNSGSMVYVTVDTTPICPNMTDAEFRAKVMALRDDAVALVDKRIAALKTWDASERVRVTKWFGMKDDATRNLLIQGFTAVNRIMRNLQPRSFVRQSPELDHVLGCLPQPVSSGSAAHVCAPDTASHTISIHQAFCEMRDFSSGADSKLSTIIHECTHFTDTFGSKDWKYTITRFLPIWGQQNPRQAINTADSLAGYIVYEY</sequence>
<dbReference type="Gene3D" id="3.40.390.10">
    <property type="entry name" value="Collagenase (Catalytic Domain)"/>
    <property type="match status" value="1"/>
</dbReference>
<evidence type="ECO:0000313" key="2">
    <source>
        <dbReference type="EMBL" id="MCC8402556.1"/>
    </source>
</evidence>
<organism evidence="2 3">
    <name type="scientific">Paraburkholderia translucens</name>
    <dbReference type="NCBI Taxonomy" id="2886945"/>
    <lineage>
        <taxon>Bacteria</taxon>
        <taxon>Pseudomonadati</taxon>
        <taxon>Pseudomonadota</taxon>
        <taxon>Betaproteobacteria</taxon>
        <taxon>Burkholderiales</taxon>
        <taxon>Burkholderiaceae</taxon>
        <taxon>Paraburkholderia</taxon>
    </lineage>
</organism>
<accession>A0ABS8KCR5</accession>
<evidence type="ECO:0000259" key="1">
    <source>
        <dbReference type="SMART" id="SM01351"/>
    </source>
</evidence>
<comment type="caution">
    <text evidence="2">The sequence shown here is derived from an EMBL/GenBank/DDBJ whole genome shotgun (WGS) entry which is preliminary data.</text>
</comment>
<dbReference type="InterPro" id="IPR034108">
    <property type="entry name" value="Pept_M35-like_proteobacteria"/>
</dbReference>
<feature type="domain" description="Lysine-specific metallo-endopeptidase" evidence="1">
    <location>
        <begin position="75"/>
        <end position="228"/>
    </location>
</feature>
<reference evidence="2 3" key="1">
    <citation type="submission" date="2021-11" db="EMBL/GenBank/DDBJ databases">
        <authorList>
            <person name="Oh E.-T."/>
            <person name="Kim S.-B."/>
        </authorList>
    </citation>
    <scope>NUCLEOTIDE SEQUENCE [LARGE SCALE GENOMIC DNA]</scope>
    <source>
        <strain evidence="2 3">MMS20-SJTN17</strain>
    </source>
</reference>
<proteinExistence type="predicted"/>
<dbReference type="SUPFAM" id="SSF55486">
    <property type="entry name" value="Metalloproteases ('zincins'), catalytic domain"/>
    <property type="match status" value="1"/>
</dbReference>
<dbReference type="Pfam" id="PF14521">
    <property type="entry name" value="Aspzincin_M35"/>
    <property type="match status" value="1"/>
</dbReference>
<keyword evidence="3" id="KW-1185">Reference proteome</keyword>
<dbReference type="SMART" id="SM01351">
    <property type="entry name" value="Aspzincin_M35"/>
    <property type="match status" value="1"/>
</dbReference>
<dbReference type="Proteomes" id="UP001430614">
    <property type="component" value="Unassembled WGS sequence"/>
</dbReference>
<dbReference type="EMBL" id="JAJITC010000005">
    <property type="protein sequence ID" value="MCC8402556.1"/>
    <property type="molecule type" value="Genomic_DNA"/>
</dbReference>
<protein>
    <recommendedName>
        <fullName evidence="1">Lysine-specific metallo-endopeptidase domain-containing protein</fullName>
    </recommendedName>
</protein>
<name>A0ABS8KCR5_9BURK</name>